<protein>
    <submittedName>
        <fullName evidence="1">Uncharacterized protein</fullName>
    </submittedName>
</protein>
<comment type="caution">
    <text evidence="1">The sequence shown here is derived from an EMBL/GenBank/DDBJ whole genome shotgun (WGS) entry which is preliminary data.</text>
</comment>
<dbReference type="Proteomes" id="UP000784294">
    <property type="component" value="Unassembled WGS sequence"/>
</dbReference>
<dbReference type="AlphaFoldDB" id="A0A3S5AMP7"/>
<keyword evidence="2" id="KW-1185">Reference proteome</keyword>
<gene>
    <name evidence="1" type="ORF">PXEA_LOCUS13844</name>
</gene>
<accession>A0A3S5AMP7</accession>
<evidence type="ECO:0000313" key="1">
    <source>
        <dbReference type="EMBL" id="VEL20404.1"/>
    </source>
</evidence>
<sequence>MEFSDWLSLPSTLPTPGKPVECKLTIDHGGPLLLDSGAPKLFELTKAKRLKLSEPLSCNSASLKPIKSPDLVDEDPDHLAVSLSSFSGHHCSQDLDPHCCTSNTRDPLIRVMLDAAVQCALLAGMIGFIGPFDQEKYINNNQIAKRNYAVISKDRPQSRFAPPATPEMENCSREPNQARFFLEDWKIPPLIWELEMPTLALLARAEMRGFVLGKEIRRLVPPEDDGGFLSISCLLALLEDSCWRCFRGNLLRFR</sequence>
<name>A0A3S5AMP7_9PLAT</name>
<dbReference type="EMBL" id="CAAALY010046304">
    <property type="protein sequence ID" value="VEL20404.1"/>
    <property type="molecule type" value="Genomic_DNA"/>
</dbReference>
<reference evidence="1" key="1">
    <citation type="submission" date="2018-11" db="EMBL/GenBank/DDBJ databases">
        <authorList>
            <consortium name="Pathogen Informatics"/>
        </authorList>
    </citation>
    <scope>NUCLEOTIDE SEQUENCE</scope>
</reference>
<evidence type="ECO:0000313" key="2">
    <source>
        <dbReference type="Proteomes" id="UP000784294"/>
    </source>
</evidence>
<organism evidence="1 2">
    <name type="scientific">Protopolystoma xenopodis</name>
    <dbReference type="NCBI Taxonomy" id="117903"/>
    <lineage>
        <taxon>Eukaryota</taxon>
        <taxon>Metazoa</taxon>
        <taxon>Spiralia</taxon>
        <taxon>Lophotrochozoa</taxon>
        <taxon>Platyhelminthes</taxon>
        <taxon>Monogenea</taxon>
        <taxon>Polyopisthocotylea</taxon>
        <taxon>Polystomatidea</taxon>
        <taxon>Polystomatidae</taxon>
        <taxon>Protopolystoma</taxon>
    </lineage>
</organism>
<proteinExistence type="predicted"/>